<reference evidence="1" key="1">
    <citation type="submission" date="2022-10" db="EMBL/GenBank/DDBJ databases">
        <title>Genome Sequence of Xylaria curta.</title>
        <authorList>
            <person name="Buettner E."/>
        </authorList>
    </citation>
    <scope>NUCLEOTIDE SEQUENCE</scope>
    <source>
        <strain evidence="1">Babe10</strain>
    </source>
</reference>
<dbReference type="EMBL" id="JAPDGR010005058">
    <property type="protein sequence ID" value="KAJ2966546.1"/>
    <property type="molecule type" value="Genomic_DNA"/>
</dbReference>
<gene>
    <name evidence="1" type="ORF">NUW58_g10639</name>
</gene>
<evidence type="ECO:0000313" key="1">
    <source>
        <dbReference type="EMBL" id="KAJ2966546.1"/>
    </source>
</evidence>
<accession>A0ACC1MJN5</accession>
<evidence type="ECO:0000313" key="2">
    <source>
        <dbReference type="Proteomes" id="UP001143856"/>
    </source>
</evidence>
<name>A0ACC1MJN5_9PEZI</name>
<protein>
    <submittedName>
        <fullName evidence="1">Uncharacterized protein</fullName>
    </submittedName>
</protein>
<keyword evidence="2" id="KW-1185">Reference proteome</keyword>
<dbReference type="Proteomes" id="UP001143856">
    <property type="component" value="Unassembled WGS sequence"/>
</dbReference>
<comment type="caution">
    <text evidence="1">The sequence shown here is derived from an EMBL/GenBank/DDBJ whole genome shotgun (WGS) entry which is preliminary data.</text>
</comment>
<sequence length="189" mass="21476">MHCRLLQDGYRCELGSMTLDIHAPTSTHGALGAFNFGIIEGTMLLATSEESLELLREEEAVRPSDDEAELADVEHFTASGKRRVASQQASMKPFKRRLGSNHVPAPSRFYLQWAGCETGNAHLVLDDDHERTGYFDLDKSGTTARGQFHYRSFFGQEPLVFTLLKIADKPRKKPDAWSSYCEEERWIHW</sequence>
<proteinExistence type="predicted"/>
<organism evidence="1 2">
    <name type="scientific">Xylaria curta</name>
    <dbReference type="NCBI Taxonomy" id="42375"/>
    <lineage>
        <taxon>Eukaryota</taxon>
        <taxon>Fungi</taxon>
        <taxon>Dikarya</taxon>
        <taxon>Ascomycota</taxon>
        <taxon>Pezizomycotina</taxon>
        <taxon>Sordariomycetes</taxon>
        <taxon>Xylariomycetidae</taxon>
        <taxon>Xylariales</taxon>
        <taxon>Xylariaceae</taxon>
        <taxon>Xylaria</taxon>
    </lineage>
</organism>